<feature type="domain" description="HTH La-type RNA-binding" evidence="16">
    <location>
        <begin position="21"/>
        <end position="112"/>
    </location>
</feature>
<dbReference type="GO" id="GO:0003723">
    <property type="term" value="F:RNA binding"/>
    <property type="evidence" value="ECO:0007669"/>
    <property type="project" value="UniProtKB-UniRule"/>
</dbReference>
<dbReference type="CDD" id="cd07323">
    <property type="entry name" value="LAM"/>
    <property type="match status" value="1"/>
</dbReference>
<feature type="compositionally biased region" description="Basic and acidic residues" evidence="14">
    <location>
        <begin position="289"/>
        <end position="313"/>
    </location>
</feature>
<dbReference type="InterPro" id="IPR045180">
    <property type="entry name" value="La_dom_prot"/>
</dbReference>
<dbReference type="GO" id="GO:0005654">
    <property type="term" value="C:nucleoplasm"/>
    <property type="evidence" value="ECO:0007669"/>
    <property type="project" value="UniProtKB-SubCell"/>
</dbReference>
<dbReference type="GO" id="GO:0007283">
    <property type="term" value="P:spermatogenesis"/>
    <property type="evidence" value="ECO:0007669"/>
    <property type="project" value="UniProtKB-KW"/>
</dbReference>
<feature type="compositionally biased region" description="Polar residues" evidence="14">
    <location>
        <begin position="209"/>
        <end position="224"/>
    </location>
</feature>
<evidence type="ECO:0000256" key="11">
    <source>
        <dbReference type="ARBA" id="ARBA00023242"/>
    </source>
</evidence>
<evidence type="ECO:0000259" key="18">
    <source>
        <dbReference type="PROSITE" id="PS51939"/>
    </source>
</evidence>
<dbReference type="CDD" id="cd12290">
    <property type="entry name" value="RRM1_LARP7"/>
    <property type="match status" value="1"/>
</dbReference>
<feature type="compositionally biased region" description="Basic residues" evidence="14">
    <location>
        <begin position="609"/>
        <end position="621"/>
    </location>
</feature>
<dbReference type="InterPro" id="IPR034887">
    <property type="entry name" value="LARP7_RRM1"/>
</dbReference>
<evidence type="ECO:0000259" key="16">
    <source>
        <dbReference type="PROSITE" id="PS50961"/>
    </source>
</evidence>
<dbReference type="InterPro" id="IPR036388">
    <property type="entry name" value="WH-like_DNA-bd_sf"/>
</dbReference>
<dbReference type="OrthoDB" id="439993at2759"/>
<feature type="domain" description="RRM" evidence="15">
    <location>
        <begin position="118"/>
        <end position="208"/>
    </location>
</feature>
<comment type="subcellular location">
    <subcellularLocation>
        <location evidence="1">Nucleus</location>
        <location evidence="1">Nucleoplasm</location>
    </subcellularLocation>
</comment>
<evidence type="ECO:0000256" key="8">
    <source>
        <dbReference type="ARBA" id="ARBA00023015"/>
    </source>
</evidence>
<dbReference type="GO" id="GO:0003779">
    <property type="term" value="F:actin binding"/>
    <property type="evidence" value="ECO:0007669"/>
    <property type="project" value="InterPro"/>
</dbReference>
<dbReference type="PROSITE" id="PS51939">
    <property type="entry name" value="XRRM"/>
    <property type="match status" value="1"/>
</dbReference>
<dbReference type="PANTHER" id="PTHR22792:SF62">
    <property type="entry name" value="LA-RELATED PROTEIN 7"/>
    <property type="match status" value="1"/>
</dbReference>
<dbReference type="GO" id="GO:0030154">
    <property type="term" value="P:cell differentiation"/>
    <property type="evidence" value="ECO:0007669"/>
    <property type="project" value="UniProtKB-KW"/>
</dbReference>
<keyword evidence="8" id="KW-0805">Transcription regulation</keyword>
<dbReference type="AlphaFoldDB" id="A0A9Q0YHB9"/>
<dbReference type="Pfam" id="PF08777">
    <property type="entry name" value="RRM_3"/>
    <property type="match status" value="1"/>
</dbReference>
<feature type="compositionally biased region" description="Basic and acidic residues" evidence="14">
    <location>
        <begin position="414"/>
        <end position="428"/>
    </location>
</feature>
<evidence type="ECO:0000256" key="6">
    <source>
        <dbReference type="ARBA" id="ARBA00022871"/>
    </source>
</evidence>
<dbReference type="GO" id="GO:0006397">
    <property type="term" value="P:mRNA processing"/>
    <property type="evidence" value="ECO:0007669"/>
    <property type="project" value="UniProtKB-KW"/>
</dbReference>
<dbReference type="Gene3D" id="3.30.70.330">
    <property type="match status" value="2"/>
</dbReference>
<evidence type="ECO:0000256" key="2">
    <source>
        <dbReference type="ARBA" id="ARBA00008680"/>
    </source>
</evidence>
<keyword evidence="6" id="KW-0744">Spermatogenesis</keyword>
<dbReference type="EMBL" id="JAIZAY010000020">
    <property type="protein sequence ID" value="KAJ8022603.1"/>
    <property type="molecule type" value="Genomic_DNA"/>
</dbReference>
<feature type="compositionally biased region" description="Basic and acidic residues" evidence="14">
    <location>
        <begin position="258"/>
        <end position="269"/>
    </location>
</feature>
<dbReference type="SUPFAM" id="SSF46785">
    <property type="entry name" value="Winged helix' DNA-binding domain"/>
    <property type="match status" value="1"/>
</dbReference>
<dbReference type="FunFam" id="1.10.10.10:FF:000158">
    <property type="entry name" value="La ribonucleoprotein domain family member 7"/>
    <property type="match status" value="1"/>
</dbReference>
<evidence type="ECO:0000256" key="12">
    <source>
        <dbReference type="ARBA" id="ARBA00029640"/>
    </source>
</evidence>
<evidence type="ECO:0000259" key="17">
    <source>
        <dbReference type="PROSITE" id="PS51082"/>
    </source>
</evidence>
<keyword evidence="11" id="KW-0539">Nucleus</keyword>
<feature type="region of interest" description="Disordered" evidence="14">
    <location>
        <begin position="603"/>
        <end position="642"/>
    </location>
</feature>
<dbReference type="GO" id="GO:0008380">
    <property type="term" value="P:RNA splicing"/>
    <property type="evidence" value="ECO:0007669"/>
    <property type="project" value="UniProtKB-KW"/>
</dbReference>
<dbReference type="PROSITE" id="PS50102">
    <property type="entry name" value="RRM"/>
    <property type="match status" value="1"/>
</dbReference>
<feature type="domain" description="WH2" evidence="17">
    <location>
        <begin position="407"/>
        <end position="424"/>
    </location>
</feature>
<dbReference type="SMART" id="SM00360">
    <property type="entry name" value="RRM"/>
    <property type="match status" value="1"/>
</dbReference>
<reference evidence="19" key="1">
    <citation type="submission" date="2021-10" db="EMBL/GenBank/DDBJ databases">
        <title>Tropical sea cucumber genome reveals ecological adaptation and Cuvierian tubules defense mechanism.</title>
        <authorList>
            <person name="Chen T."/>
        </authorList>
    </citation>
    <scope>NUCLEOTIDE SEQUENCE</scope>
    <source>
        <strain evidence="19">Nanhai2018</strain>
        <tissue evidence="19">Muscle</tissue>
    </source>
</reference>
<dbReference type="SMART" id="SM00715">
    <property type="entry name" value="LA"/>
    <property type="match status" value="1"/>
</dbReference>
<keyword evidence="4" id="KW-0507">mRNA processing</keyword>
<keyword evidence="10" id="KW-0508">mRNA splicing</keyword>
<name>A0A9Q0YHB9_HOLLE</name>
<proteinExistence type="inferred from homology"/>
<dbReference type="SUPFAM" id="SSF54928">
    <property type="entry name" value="RNA-binding domain, RBD"/>
    <property type="match status" value="1"/>
</dbReference>
<dbReference type="Pfam" id="PF05383">
    <property type="entry name" value="La"/>
    <property type="match status" value="1"/>
</dbReference>
<dbReference type="Gene3D" id="1.10.10.10">
    <property type="entry name" value="Winged helix-like DNA-binding domain superfamily/Winged helix DNA-binding domain"/>
    <property type="match status" value="1"/>
</dbReference>
<evidence type="ECO:0000256" key="3">
    <source>
        <dbReference type="ARBA" id="ARBA00015867"/>
    </source>
</evidence>
<sequence>MASSKRDSLSSVSSVDEKKRRKRLKKLLADICSQVEFYFSDPNLRKDRFLNQEIANSTDGYVPLALIASFNKMKALTDDLGLIRKALQKSEVVQLSQDGTQIKRTKPLEEPKHNPDDCTVYVECLPLTADIAWIQKTFRYCGNVVYVSLPRYRSTGDPKGFAFVEYEKPEEAQRACQLLNNPLDDFGPPGMFPKTRKGKYVPVNPSKLVHSQSQAYRNSGQTDGMGSGEHDDIGGHKDAEKMSKAEDHSTRHHRKRHHVDDEGRDKMTFKDNQVQNLGDGSENAQDSDVFSKKEKTADAGDGGHGDKEKSDPKSHKRKRKCEKDSSEEGVKIDVKKRKTKKAEKRTEGSDGDGRDEKRETFGKESGRLGDEHPRKRKADDETTEGHYKRRKGDKNEDDLEAGDIQKDVSTTLKQIREGVKLKKVEEGQKKKRVRQRKDKEEPQLFMRVLPKAEWLKLKEQYLHLQKIGMREMKEKMRAQWRGMVTKNSAMETENIAPKDSKKPETEKKVTELEFVKGVVVRIQSQDPIESRKQLKEQLNTIAQVAYVDLEDGDKAGYIRFKNPDGAEAVVSNSAETLQGISCCLVSGEEEDKYWEKLQADRENKLNSNAKKKKDRGKKRVIARAQRALSSKTSNHMRFDDDS</sequence>
<dbReference type="PANTHER" id="PTHR22792">
    <property type="entry name" value="LUPUS LA PROTEIN-RELATED"/>
    <property type="match status" value="1"/>
</dbReference>
<comment type="caution">
    <text evidence="19">The sequence shown here is derived from an EMBL/GenBank/DDBJ whole genome shotgun (WGS) entry which is preliminary data.</text>
</comment>
<dbReference type="InterPro" id="IPR036390">
    <property type="entry name" value="WH_DNA-bd_sf"/>
</dbReference>
<evidence type="ECO:0000256" key="1">
    <source>
        <dbReference type="ARBA" id="ARBA00004642"/>
    </source>
</evidence>
<dbReference type="InterPro" id="IPR000504">
    <property type="entry name" value="RRM_dom"/>
</dbReference>
<evidence type="ECO:0000313" key="19">
    <source>
        <dbReference type="EMBL" id="KAJ8022603.1"/>
    </source>
</evidence>
<evidence type="ECO:0000256" key="9">
    <source>
        <dbReference type="ARBA" id="ARBA00023163"/>
    </source>
</evidence>
<feature type="domain" description="XRRM" evidence="18">
    <location>
        <begin position="513"/>
        <end position="626"/>
    </location>
</feature>
<evidence type="ECO:0000256" key="5">
    <source>
        <dbReference type="ARBA" id="ARBA00022782"/>
    </source>
</evidence>
<feature type="compositionally biased region" description="Basic and acidic residues" evidence="14">
    <location>
        <begin position="344"/>
        <end position="386"/>
    </location>
</feature>
<protein>
    <recommendedName>
        <fullName evidence="3">La-related protein 7</fullName>
    </recommendedName>
    <alternativeName>
        <fullName evidence="12">La ribonucleoprotein domain family member 7</fullName>
    </alternativeName>
</protein>
<dbReference type="InterPro" id="IPR012677">
    <property type="entry name" value="Nucleotide-bd_a/b_plait_sf"/>
</dbReference>
<dbReference type="Proteomes" id="UP001152320">
    <property type="component" value="Chromosome 20"/>
</dbReference>
<gene>
    <name evidence="19" type="ORF">HOLleu_37555</name>
</gene>
<dbReference type="InterPro" id="IPR006630">
    <property type="entry name" value="La_HTH"/>
</dbReference>
<dbReference type="PROSITE" id="PS51082">
    <property type="entry name" value="WH2"/>
    <property type="match status" value="1"/>
</dbReference>
<dbReference type="Pfam" id="PF00076">
    <property type="entry name" value="RRM_1"/>
    <property type="match status" value="1"/>
</dbReference>
<keyword evidence="5" id="KW-0221">Differentiation</keyword>
<keyword evidence="9" id="KW-0804">Transcription</keyword>
<dbReference type="InterPro" id="IPR002344">
    <property type="entry name" value="Lupus_La"/>
</dbReference>
<feature type="compositionally biased region" description="Polar residues" evidence="14">
    <location>
        <begin position="270"/>
        <end position="288"/>
    </location>
</feature>
<dbReference type="PROSITE" id="PS50961">
    <property type="entry name" value="HTH_LA"/>
    <property type="match status" value="1"/>
</dbReference>
<feature type="compositionally biased region" description="Basic residues" evidence="14">
    <location>
        <begin position="334"/>
        <end position="343"/>
    </location>
</feature>
<evidence type="ECO:0000256" key="13">
    <source>
        <dbReference type="PROSITE-ProRule" id="PRU00332"/>
    </source>
</evidence>
<dbReference type="PRINTS" id="PR00302">
    <property type="entry name" value="LUPUSLA"/>
</dbReference>
<keyword evidence="7 13" id="KW-0694">RNA-binding</keyword>
<feature type="compositionally biased region" description="Basic and acidic residues" evidence="14">
    <location>
        <begin position="228"/>
        <end position="249"/>
    </location>
</feature>
<dbReference type="InterPro" id="IPR003124">
    <property type="entry name" value="WH2_dom"/>
</dbReference>
<evidence type="ECO:0000256" key="14">
    <source>
        <dbReference type="SAM" id="MobiDB-lite"/>
    </source>
</evidence>
<dbReference type="InterPro" id="IPR035979">
    <property type="entry name" value="RBD_domain_sf"/>
</dbReference>
<evidence type="ECO:0000259" key="15">
    <source>
        <dbReference type="PROSITE" id="PS50102"/>
    </source>
</evidence>
<evidence type="ECO:0000256" key="10">
    <source>
        <dbReference type="ARBA" id="ARBA00023187"/>
    </source>
</evidence>
<organism evidence="19 20">
    <name type="scientific">Holothuria leucospilota</name>
    <name type="common">Black long sea cucumber</name>
    <name type="synonym">Mertensiothuria leucospilota</name>
    <dbReference type="NCBI Taxonomy" id="206669"/>
    <lineage>
        <taxon>Eukaryota</taxon>
        <taxon>Metazoa</taxon>
        <taxon>Echinodermata</taxon>
        <taxon>Eleutherozoa</taxon>
        <taxon>Echinozoa</taxon>
        <taxon>Holothuroidea</taxon>
        <taxon>Aspidochirotacea</taxon>
        <taxon>Aspidochirotida</taxon>
        <taxon>Holothuriidae</taxon>
        <taxon>Holothuria</taxon>
    </lineage>
</organism>
<dbReference type="InterPro" id="IPR014886">
    <property type="entry name" value="La_xRRM"/>
</dbReference>
<evidence type="ECO:0000256" key="7">
    <source>
        <dbReference type="ARBA" id="ARBA00022884"/>
    </source>
</evidence>
<evidence type="ECO:0000256" key="4">
    <source>
        <dbReference type="ARBA" id="ARBA00022664"/>
    </source>
</evidence>
<dbReference type="GO" id="GO:1990904">
    <property type="term" value="C:ribonucleoprotein complex"/>
    <property type="evidence" value="ECO:0007669"/>
    <property type="project" value="UniProtKB-UniRule"/>
</dbReference>
<evidence type="ECO:0000313" key="20">
    <source>
        <dbReference type="Proteomes" id="UP001152320"/>
    </source>
</evidence>
<keyword evidence="20" id="KW-1185">Reference proteome</keyword>
<accession>A0A9Q0YHB9</accession>
<feature type="compositionally biased region" description="Basic and acidic residues" evidence="14">
    <location>
        <begin position="321"/>
        <end position="333"/>
    </location>
</feature>
<feature type="region of interest" description="Disordered" evidence="14">
    <location>
        <begin position="209"/>
        <end position="439"/>
    </location>
</feature>
<comment type="similarity">
    <text evidence="2">Belongs to the LARP7 family.</text>
</comment>